<proteinExistence type="predicted"/>
<comment type="caution">
    <text evidence="2">The sequence shown here is derived from an EMBL/GenBank/DDBJ whole genome shotgun (WGS) entry which is preliminary data.</text>
</comment>
<dbReference type="Proteomes" id="UP000785679">
    <property type="component" value="Unassembled WGS sequence"/>
</dbReference>
<dbReference type="EMBL" id="RRYP01007969">
    <property type="protein sequence ID" value="TNV80109.1"/>
    <property type="molecule type" value="Genomic_DNA"/>
</dbReference>
<evidence type="ECO:0000313" key="2">
    <source>
        <dbReference type="EMBL" id="TNV80109.1"/>
    </source>
</evidence>
<keyword evidence="3" id="KW-1185">Reference proteome</keyword>
<name>A0A8J8NTS4_HALGN</name>
<accession>A0A8J8NTS4</accession>
<dbReference type="AlphaFoldDB" id="A0A8J8NTS4"/>
<reference evidence="2" key="1">
    <citation type="submission" date="2019-06" db="EMBL/GenBank/DDBJ databases">
        <authorList>
            <person name="Zheng W."/>
        </authorList>
    </citation>
    <scope>NUCLEOTIDE SEQUENCE</scope>
    <source>
        <strain evidence="2">QDHG01</strain>
    </source>
</reference>
<protein>
    <submittedName>
        <fullName evidence="2">Uncharacterized protein</fullName>
    </submittedName>
</protein>
<feature type="region of interest" description="Disordered" evidence="1">
    <location>
        <begin position="92"/>
        <end position="116"/>
    </location>
</feature>
<organism evidence="2 3">
    <name type="scientific">Halteria grandinella</name>
    <dbReference type="NCBI Taxonomy" id="5974"/>
    <lineage>
        <taxon>Eukaryota</taxon>
        <taxon>Sar</taxon>
        <taxon>Alveolata</taxon>
        <taxon>Ciliophora</taxon>
        <taxon>Intramacronucleata</taxon>
        <taxon>Spirotrichea</taxon>
        <taxon>Stichotrichia</taxon>
        <taxon>Sporadotrichida</taxon>
        <taxon>Halteriidae</taxon>
        <taxon>Halteria</taxon>
    </lineage>
</organism>
<sequence length="530" mass="60945">MLYTDYKPDSDNFSLPHLSDSPFKSLAKLNQRKLKKKVDQLIFTNLTYQTSQNEALRDSQPFSSVANSPVGQEKDFASQFIALTNQRDMMKRTSVGRKNSGQSEEDELSQLRKTHQHRPYDFEKASVLNISRNQLIQAKKHSLSIRENHKNQLHQLNLDLPALWEIGQSQIIIPCQNSKPDHNSSPLMKTDDDMYRESLRGKVVRDIVQRQKVVLAKKRYQACSLKHSTQPVTEDEESAPQQKYFYLNKNTVCDNMLNNMSKLPQKFIRKACTKFGLSRNLSPHVSINNYNDQRSQNGHYDATFRTQGQFYPKYNIKRRSSVNQSVHEYNILLAEIKNSIQPSQATIKKVHVVPKMQFTLRGDQCLTEKSISRCHSEKKLSPANNSTTASTRADSMQSTVQLSKICVNVGQSSIFDSNDPYSSSATKMKNQQQCTFNTIIDKYQSLMGKVRTGEGQISVKKRIVSRRRKENPFHPEEDDEPLPAIEFSQLSKYQGQMNELSKNWTINHATKGGNFREKQDQLIQEFHALK</sequence>
<gene>
    <name evidence="2" type="ORF">FGO68_gene2897</name>
</gene>
<evidence type="ECO:0000256" key="1">
    <source>
        <dbReference type="SAM" id="MobiDB-lite"/>
    </source>
</evidence>
<evidence type="ECO:0000313" key="3">
    <source>
        <dbReference type="Proteomes" id="UP000785679"/>
    </source>
</evidence>